<protein>
    <submittedName>
        <fullName evidence="1">Uncharacterized protein</fullName>
    </submittedName>
</protein>
<dbReference type="AlphaFoldDB" id="A0A2D4ID23"/>
<dbReference type="EMBL" id="IACK01094138">
    <property type="protein sequence ID" value="LAA82119.1"/>
    <property type="molecule type" value="Transcribed_RNA"/>
</dbReference>
<reference evidence="1" key="1">
    <citation type="submission" date="2017-07" db="EMBL/GenBank/DDBJ databases">
        <authorList>
            <person name="Mikheyev A."/>
            <person name="Grau M."/>
        </authorList>
    </citation>
    <scope>NUCLEOTIDE SEQUENCE</scope>
    <source>
        <tissue evidence="1">Venom_gland</tissue>
    </source>
</reference>
<evidence type="ECO:0000313" key="1">
    <source>
        <dbReference type="EMBL" id="LAA82119.1"/>
    </source>
</evidence>
<proteinExistence type="predicted"/>
<sequence length="100" mass="11610">MDSGQTGLYMELFPPPHPQLVEFATELRQPFVSDSKLNLHLELCEENKNSQFLGRKVHLLASKNKQTVLSLTGFFFNIWEEKEFKMLRLSHIGSWVCTVQ</sequence>
<name>A0A2D4ID23_MICLE</name>
<accession>A0A2D4ID23</accession>
<dbReference type="EMBL" id="IACK01094139">
    <property type="protein sequence ID" value="LAA82123.1"/>
    <property type="molecule type" value="Transcribed_RNA"/>
</dbReference>
<reference evidence="1" key="2">
    <citation type="submission" date="2017-11" db="EMBL/GenBank/DDBJ databases">
        <title>Coralsnake Venomics: Analyses of Venom Gland Transcriptomes and Proteomes of Six Brazilian Taxa.</title>
        <authorList>
            <person name="Aird S.D."/>
            <person name="Jorge da Silva N."/>
            <person name="Qiu L."/>
            <person name="Villar-Briones A."/>
            <person name="Aparecida-Saddi V."/>
            <person name="Campos-Telles M.P."/>
            <person name="Grau M."/>
            <person name="Mikheyev A.S."/>
        </authorList>
    </citation>
    <scope>NUCLEOTIDE SEQUENCE</scope>
    <source>
        <tissue evidence="1">Venom_gland</tissue>
    </source>
</reference>
<organism evidence="1">
    <name type="scientific">Micrurus lemniscatus lemniscatus</name>
    <dbReference type="NCBI Taxonomy" id="129467"/>
    <lineage>
        <taxon>Eukaryota</taxon>
        <taxon>Metazoa</taxon>
        <taxon>Chordata</taxon>
        <taxon>Craniata</taxon>
        <taxon>Vertebrata</taxon>
        <taxon>Euteleostomi</taxon>
        <taxon>Lepidosauria</taxon>
        <taxon>Squamata</taxon>
        <taxon>Bifurcata</taxon>
        <taxon>Unidentata</taxon>
        <taxon>Episquamata</taxon>
        <taxon>Toxicofera</taxon>
        <taxon>Serpentes</taxon>
        <taxon>Colubroidea</taxon>
        <taxon>Elapidae</taxon>
        <taxon>Elapinae</taxon>
        <taxon>Micrurus</taxon>
    </lineage>
</organism>